<dbReference type="Proteomes" id="UP000197781">
    <property type="component" value="Chromosome"/>
</dbReference>
<organism evidence="2 3">
    <name type="scientific">Brevibacillus formosus</name>
    <dbReference type="NCBI Taxonomy" id="54913"/>
    <lineage>
        <taxon>Bacteria</taxon>
        <taxon>Bacillati</taxon>
        <taxon>Bacillota</taxon>
        <taxon>Bacilli</taxon>
        <taxon>Bacillales</taxon>
        <taxon>Paenibacillaceae</taxon>
        <taxon>Brevibacillus</taxon>
    </lineage>
</organism>
<accession>A0A220MPP3</accession>
<sequence>MDTTNTINFQDIIKKSVLKMDQFASISIIDTIIGLVLSGLIGLFIYYIYKKTFRGVVYTHTFNITLVAMAMLTCLIIMTISTNIVLSLGMVGALSIVRFRTAIKDPLDIVFMFWSISVGIATGAGVYPVSVLGSLVVAAVIVLLSKRQMRDVAYLLIITYQDQANDGVKYQLNKLKYTLKSKTVNKEMVELIIEVKIKGDNTAFVQDISEVEGVKNVSLVSYDGDYAP</sequence>
<evidence type="ECO:0000256" key="1">
    <source>
        <dbReference type="SAM" id="Phobius"/>
    </source>
</evidence>
<keyword evidence="1" id="KW-0472">Membrane</keyword>
<dbReference type="KEGG" id="bfm:BP422_28470"/>
<protein>
    <submittedName>
        <fullName evidence="2">DUF4956 domain-containing protein</fullName>
    </submittedName>
</protein>
<proteinExistence type="predicted"/>
<evidence type="ECO:0000313" key="3">
    <source>
        <dbReference type="Proteomes" id="UP000197781"/>
    </source>
</evidence>
<feature type="transmembrane region" description="Helical" evidence="1">
    <location>
        <begin position="61"/>
        <end position="91"/>
    </location>
</feature>
<feature type="transmembrane region" description="Helical" evidence="1">
    <location>
        <begin position="111"/>
        <end position="144"/>
    </location>
</feature>
<feature type="transmembrane region" description="Helical" evidence="1">
    <location>
        <begin position="23"/>
        <end position="49"/>
    </location>
</feature>
<dbReference type="EMBL" id="CP018145">
    <property type="protein sequence ID" value="ASJ57087.1"/>
    <property type="molecule type" value="Genomic_DNA"/>
</dbReference>
<gene>
    <name evidence="2" type="ORF">BP422_28470</name>
</gene>
<dbReference type="InterPro" id="IPR032531">
    <property type="entry name" value="DUF4956"/>
</dbReference>
<evidence type="ECO:0000313" key="2">
    <source>
        <dbReference type="EMBL" id="ASJ57087.1"/>
    </source>
</evidence>
<dbReference type="AlphaFoldDB" id="A0A220MPP3"/>
<name>A0A220MPP3_9BACL</name>
<dbReference type="Pfam" id="PF16316">
    <property type="entry name" value="DUF4956"/>
    <property type="match status" value="1"/>
</dbReference>
<reference evidence="2 3" key="1">
    <citation type="submission" date="2016-11" db="EMBL/GenBank/DDBJ databases">
        <authorList>
            <person name="Jaros S."/>
            <person name="Januszkiewicz K."/>
            <person name="Wedrychowicz H."/>
        </authorList>
    </citation>
    <scope>NUCLEOTIDE SEQUENCE [LARGE SCALE GENOMIC DNA]</scope>
    <source>
        <strain evidence="2 3">NF2</strain>
    </source>
</reference>
<keyword evidence="1" id="KW-1133">Transmembrane helix</keyword>
<dbReference type="RefSeq" id="WP_088910550.1">
    <property type="nucleotide sequence ID" value="NZ_CP018145.1"/>
</dbReference>
<keyword evidence="1" id="KW-0812">Transmembrane</keyword>